<sequence length="530" mass="57845">MAAGTRPLPLQPMGSSNEAPPDNESSPARPASPSRTTGTAGFSSKRHVKGLSLNFPILLPPSTSSPSFSPSPTASSALATPIDSSRSSPHTRALQFRHAETQEDVKVKPEPKGSGDFLTLLAAQERKVLELREELQKAESDLLALKRQWASYEATKKKDEVKLVKKLQPLALDDVPAGSRHTEIAEEDIDEERRRKRAIVERSHAANVTAGSTPKSGLARKGSKRVFEGRHTRTLSLLSPTAGAPARSPVRSSTESEHQRDKPYDEHEDGNVIRPTPLRMPTLESFASIDALNLGFGKTYKDLAAHRRSLPPAATDLLVKQGRQVYDGVRDGLWTFFEDIRQATVGEEGVSGTAAQQQLQRQPKKRPVKKVSGPPSKGQSASPTLDQTLPTEREPSFWNEFGLETPHKPNTAPSIKRDQSNRHVQQKSSTDSSNPPSLLPDGNDTEGMDDGWDTWDSPVSNRNGASPDPSQKTMSDSLPWPEIQKLTPSKLTRTVSDLMREWDGAQKREGPQAGEALVNGTDSLLSSPHI</sequence>
<feature type="compositionally biased region" description="Low complexity" evidence="2">
    <location>
        <begin position="25"/>
        <end position="35"/>
    </location>
</feature>
<evidence type="ECO:0000256" key="2">
    <source>
        <dbReference type="SAM" id="MobiDB-lite"/>
    </source>
</evidence>
<feature type="compositionally biased region" description="Polar residues" evidence="2">
    <location>
        <begin position="377"/>
        <end position="390"/>
    </location>
</feature>
<dbReference type="Proteomes" id="UP000054302">
    <property type="component" value="Unassembled WGS sequence"/>
</dbReference>
<dbReference type="AlphaFoldDB" id="A0A0D1WU63"/>
<feature type="compositionally biased region" description="Low complexity" evidence="2">
    <location>
        <begin position="55"/>
        <end position="82"/>
    </location>
</feature>
<evidence type="ECO:0000313" key="4">
    <source>
        <dbReference type="EMBL" id="KIV92780.1"/>
    </source>
</evidence>
<dbReference type="RefSeq" id="XP_016224354.1">
    <property type="nucleotide sequence ID" value="XM_016368566.1"/>
</dbReference>
<evidence type="ECO:0000256" key="1">
    <source>
        <dbReference type="SAM" id="Coils"/>
    </source>
</evidence>
<feature type="region of interest" description="Disordered" evidence="2">
    <location>
        <begin position="200"/>
        <end position="277"/>
    </location>
</feature>
<evidence type="ECO:0000259" key="3">
    <source>
        <dbReference type="Pfam" id="PF13257"/>
    </source>
</evidence>
<feature type="compositionally biased region" description="Acidic residues" evidence="2">
    <location>
        <begin position="443"/>
        <end position="453"/>
    </location>
</feature>
<feature type="compositionally biased region" description="Basic and acidic residues" evidence="2">
    <location>
        <begin position="254"/>
        <end position="271"/>
    </location>
</feature>
<feature type="region of interest" description="Disordered" evidence="2">
    <location>
        <begin position="348"/>
        <end position="530"/>
    </location>
</feature>
<dbReference type="GeneID" id="27321891"/>
<feature type="compositionally biased region" description="Polar residues" evidence="2">
    <location>
        <begin position="486"/>
        <end position="495"/>
    </location>
</feature>
<feature type="compositionally biased region" description="Basic and acidic residues" evidence="2">
    <location>
        <begin position="498"/>
        <end position="510"/>
    </location>
</feature>
<dbReference type="OrthoDB" id="4097086at2759"/>
<dbReference type="InterPro" id="IPR025122">
    <property type="entry name" value="DUF4048"/>
</dbReference>
<keyword evidence="5" id="KW-1185">Reference proteome</keyword>
<evidence type="ECO:0000313" key="5">
    <source>
        <dbReference type="Proteomes" id="UP000054302"/>
    </source>
</evidence>
<feature type="compositionally biased region" description="Polar residues" evidence="2">
    <location>
        <begin position="457"/>
        <end position="476"/>
    </location>
</feature>
<accession>A0A0D1WU63</accession>
<dbReference type="OMA" id="PWPAITK"/>
<name>A0A0D1WU63_EXOME</name>
<dbReference type="EMBL" id="KN847522">
    <property type="protein sequence ID" value="KIV92780.1"/>
    <property type="molecule type" value="Genomic_DNA"/>
</dbReference>
<feature type="compositionally biased region" description="Polar residues" evidence="2">
    <location>
        <begin position="422"/>
        <end position="436"/>
    </location>
</feature>
<feature type="region of interest" description="Disordered" evidence="2">
    <location>
        <begin position="1"/>
        <end position="115"/>
    </location>
</feature>
<dbReference type="Pfam" id="PF13257">
    <property type="entry name" value="DUF4048"/>
    <property type="match status" value="1"/>
</dbReference>
<proteinExistence type="predicted"/>
<keyword evidence="1" id="KW-0175">Coiled coil</keyword>
<gene>
    <name evidence="4" type="ORF">PV10_04046</name>
</gene>
<organism evidence="4 5">
    <name type="scientific">Exophiala mesophila</name>
    <name type="common">Black yeast-like fungus</name>
    <dbReference type="NCBI Taxonomy" id="212818"/>
    <lineage>
        <taxon>Eukaryota</taxon>
        <taxon>Fungi</taxon>
        <taxon>Dikarya</taxon>
        <taxon>Ascomycota</taxon>
        <taxon>Pezizomycotina</taxon>
        <taxon>Eurotiomycetes</taxon>
        <taxon>Chaetothyriomycetidae</taxon>
        <taxon>Chaetothyriales</taxon>
        <taxon>Herpotrichiellaceae</taxon>
        <taxon>Exophiala</taxon>
    </lineage>
</organism>
<reference evidence="4 5" key="1">
    <citation type="submission" date="2015-01" db="EMBL/GenBank/DDBJ databases">
        <title>The Genome Sequence of Exophiala mesophila CBS40295.</title>
        <authorList>
            <consortium name="The Broad Institute Genomics Platform"/>
            <person name="Cuomo C."/>
            <person name="de Hoog S."/>
            <person name="Gorbushina A."/>
            <person name="Stielow B."/>
            <person name="Teixiera M."/>
            <person name="Abouelleil A."/>
            <person name="Chapman S.B."/>
            <person name="Priest M."/>
            <person name="Young S.K."/>
            <person name="Wortman J."/>
            <person name="Nusbaum C."/>
            <person name="Birren B."/>
        </authorList>
    </citation>
    <scope>NUCLEOTIDE SEQUENCE [LARGE SCALE GENOMIC DNA]</scope>
    <source>
        <strain evidence="4 5">CBS 40295</strain>
    </source>
</reference>
<feature type="coiled-coil region" evidence="1">
    <location>
        <begin position="121"/>
        <end position="155"/>
    </location>
</feature>
<feature type="domain" description="DUF4048" evidence="3">
    <location>
        <begin position="231"/>
        <end position="470"/>
    </location>
</feature>
<dbReference type="VEuPathDB" id="FungiDB:PV10_04046"/>
<dbReference type="HOGENOM" id="CLU_016967_3_0_1"/>
<feature type="compositionally biased region" description="Polar residues" evidence="2">
    <location>
        <begin position="520"/>
        <end position="530"/>
    </location>
</feature>
<feature type="compositionally biased region" description="Basic and acidic residues" evidence="2">
    <location>
        <begin position="97"/>
        <end position="113"/>
    </location>
</feature>
<protein>
    <recommendedName>
        <fullName evidence="3">DUF4048 domain-containing protein</fullName>
    </recommendedName>
</protein>